<name>A0A0F9PYF7_9ZZZZ</name>
<accession>A0A0F9PYF7</accession>
<protein>
    <submittedName>
        <fullName evidence="1">Uncharacterized protein</fullName>
    </submittedName>
</protein>
<organism evidence="1">
    <name type="scientific">marine sediment metagenome</name>
    <dbReference type="NCBI Taxonomy" id="412755"/>
    <lineage>
        <taxon>unclassified sequences</taxon>
        <taxon>metagenomes</taxon>
        <taxon>ecological metagenomes</taxon>
    </lineage>
</organism>
<comment type="caution">
    <text evidence="1">The sequence shown here is derived from an EMBL/GenBank/DDBJ whole genome shotgun (WGS) entry which is preliminary data.</text>
</comment>
<reference evidence="1" key="1">
    <citation type="journal article" date="2015" name="Nature">
        <title>Complex archaea that bridge the gap between prokaryotes and eukaryotes.</title>
        <authorList>
            <person name="Spang A."/>
            <person name="Saw J.H."/>
            <person name="Jorgensen S.L."/>
            <person name="Zaremba-Niedzwiedzka K."/>
            <person name="Martijn J."/>
            <person name="Lind A.E."/>
            <person name="van Eijk R."/>
            <person name="Schleper C."/>
            <person name="Guy L."/>
            <person name="Ettema T.J."/>
        </authorList>
    </citation>
    <scope>NUCLEOTIDE SEQUENCE</scope>
</reference>
<sequence length="129" mass="14180">MKKLLTLFLLLFTLNSFSQPIGDHTQETLTYDLSLGNTTLTTKNLLGFSRLSFELITTSLDAADAVIQIQKTNNDNQYLDIVGATLTFNSGTNTNFIEVENAKNARYKAVLTVNSVTSGTIRIDIAATR</sequence>
<dbReference type="EMBL" id="LAZR01001948">
    <property type="protein sequence ID" value="KKN36705.1"/>
    <property type="molecule type" value="Genomic_DNA"/>
</dbReference>
<proteinExistence type="predicted"/>
<gene>
    <name evidence="1" type="ORF">LCGC14_0770930</name>
</gene>
<evidence type="ECO:0000313" key="1">
    <source>
        <dbReference type="EMBL" id="KKN36705.1"/>
    </source>
</evidence>
<dbReference type="AlphaFoldDB" id="A0A0F9PYF7"/>